<evidence type="ECO:0000256" key="1">
    <source>
        <dbReference type="ARBA" id="ARBA00005196"/>
    </source>
</evidence>
<comment type="function">
    <text evidence="8">Catalyzes the stereoinversion of LL-2,6-diaminopimelate (L,L-DAP) to meso-diaminopimelate (meso-DAP), a precursor of L-lysine and an essential component of the bacterial peptidoglycan.</text>
</comment>
<organism evidence="10 11">
    <name type="scientific">Candidatus Avoscillospira stercorigallinarum</name>
    <dbReference type="NCBI Taxonomy" id="2840708"/>
    <lineage>
        <taxon>Bacteria</taxon>
        <taxon>Bacillati</taxon>
        <taxon>Bacillota</taxon>
        <taxon>Clostridia</taxon>
        <taxon>Eubacteriales</taxon>
        <taxon>Oscillospiraceae</taxon>
        <taxon>Oscillospiraceae incertae sedis</taxon>
        <taxon>Candidatus Avoscillospira</taxon>
    </lineage>
</organism>
<dbReference type="GO" id="GO:0009089">
    <property type="term" value="P:lysine biosynthetic process via diaminopimelate"/>
    <property type="evidence" value="ECO:0007669"/>
    <property type="project" value="UniProtKB-UniRule"/>
</dbReference>
<evidence type="ECO:0000256" key="8">
    <source>
        <dbReference type="HAMAP-Rule" id="MF_00197"/>
    </source>
</evidence>
<proteinExistence type="inferred from homology"/>
<dbReference type="PROSITE" id="PS01326">
    <property type="entry name" value="DAP_EPIMERASE"/>
    <property type="match status" value="1"/>
</dbReference>
<feature type="binding site" evidence="8">
    <location>
        <position position="192"/>
    </location>
    <ligand>
        <name>substrate</name>
    </ligand>
</feature>
<feature type="active site" evidence="9">
    <location>
        <position position="71"/>
    </location>
</feature>
<reference evidence="10" key="2">
    <citation type="journal article" date="2021" name="PeerJ">
        <title>Extensive microbial diversity within the chicken gut microbiome revealed by metagenomics and culture.</title>
        <authorList>
            <person name="Gilroy R."/>
            <person name="Ravi A."/>
            <person name="Getino M."/>
            <person name="Pursley I."/>
            <person name="Horton D.L."/>
            <person name="Alikhan N.F."/>
            <person name="Baker D."/>
            <person name="Gharbi K."/>
            <person name="Hall N."/>
            <person name="Watson M."/>
            <person name="Adriaenssens E.M."/>
            <person name="Foster-Nyarko E."/>
            <person name="Jarju S."/>
            <person name="Secka A."/>
            <person name="Antonio M."/>
            <person name="Oren A."/>
            <person name="Chaudhuri R.R."/>
            <person name="La Ragione R."/>
            <person name="Hildebrand F."/>
            <person name="Pallen M.J."/>
        </authorList>
    </citation>
    <scope>NUCLEOTIDE SEQUENCE</scope>
    <source>
        <strain evidence="10">ChiSjej2B20-13462</strain>
    </source>
</reference>
<dbReference type="PANTHER" id="PTHR31689:SF0">
    <property type="entry name" value="DIAMINOPIMELATE EPIMERASE"/>
    <property type="match status" value="1"/>
</dbReference>
<dbReference type="InterPro" id="IPR001653">
    <property type="entry name" value="DAP_epimerase_DapF"/>
</dbReference>
<comment type="catalytic activity">
    <reaction evidence="7 8">
        <text>(2S,6S)-2,6-diaminopimelate = meso-2,6-diaminopimelate</text>
        <dbReference type="Rhea" id="RHEA:15393"/>
        <dbReference type="ChEBI" id="CHEBI:57609"/>
        <dbReference type="ChEBI" id="CHEBI:57791"/>
        <dbReference type="EC" id="5.1.1.7"/>
    </reaction>
</comment>
<dbReference type="PANTHER" id="PTHR31689">
    <property type="entry name" value="DIAMINOPIMELATE EPIMERASE, CHLOROPLASTIC"/>
    <property type="match status" value="1"/>
</dbReference>
<feature type="binding site" evidence="8">
    <location>
        <position position="62"/>
    </location>
    <ligand>
        <name>substrate</name>
    </ligand>
</feature>
<feature type="binding site" evidence="8">
    <location>
        <begin position="72"/>
        <end position="73"/>
    </location>
    <ligand>
        <name>substrate</name>
    </ligand>
</feature>
<feature type="active site" description="Proton acceptor" evidence="8">
    <location>
        <position position="219"/>
    </location>
</feature>
<feature type="binding site" evidence="8">
    <location>
        <position position="11"/>
    </location>
    <ligand>
        <name>substrate</name>
    </ligand>
</feature>
<evidence type="ECO:0000313" key="11">
    <source>
        <dbReference type="Proteomes" id="UP000886874"/>
    </source>
</evidence>
<evidence type="ECO:0000256" key="3">
    <source>
        <dbReference type="ARBA" id="ARBA00013080"/>
    </source>
</evidence>
<evidence type="ECO:0000256" key="4">
    <source>
        <dbReference type="ARBA" id="ARBA00022605"/>
    </source>
</evidence>
<keyword evidence="5 8" id="KW-0457">Lysine biosynthesis</keyword>
<dbReference type="AlphaFoldDB" id="A0A9D0Z6C7"/>
<feature type="binding site" evidence="8">
    <location>
        <begin position="210"/>
        <end position="211"/>
    </location>
    <ligand>
        <name>substrate</name>
    </ligand>
</feature>
<protein>
    <recommendedName>
        <fullName evidence="3 8">Diaminopimelate epimerase</fullName>
        <shortName evidence="8">DAP epimerase</shortName>
        <ecNumber evidence="3 8">5.1.1.7</ecNumber>
    </recommendedName>
    <alternativeName>
        <fullName evidence="8">PLP-independent amino acid racemase</fullName>
    </alternativeName>
</protein>
<dbReference type="Gene3D" id="3.10.310.10">
    <property type="entry name" value="Diaminopimelate Epimerase, Chain A, domain 1"/>
    <property type="match status" value="2"/>
</dbReference>
<evidence type="ECO:0000256" key="6">
    <source>
        <dbReference type="ARBA" id="ARBA00023235"/>
    </source>
</evidence>
<feature type="binding site" evidence="8">
    <location>
        <begin position="220"/>
        <end position="221"/>
    </location>
    <ligand>
        <name>substrate</name>
    </ligand>
</feature>
<dbReference type="Pfam" id="PF01678">
    <property type="entry name" value="DAP_epimerase"/>
    <property type="match status" value="2"/>
</dbReference>
<dbReference type="GO" id="GO:0005829">
    <property type="term" value="C:cytosol"/>
    <property type="evidence" value="ECO:0007669"/>
    <property type="project" value="TreeGrafter"/>
</dbReference>
<keyword evidence="4 8" id="KW-0028">Amino-acid biosynthesis</keyword>
<evidence type="ECO:0000256" key="5">
    <source>
        <dbReference type="ARBA" id="ARBA00023154"/>
    </source>
</evidence>
<dbReference type="NCBIfam" id="TIGR00652">
    <property type="entry name" value="DapF"/>
    <property type="match status" value="1"/>
</dbReference>
<dbReference type="HAMAP" id="MF_00197">
    <property type="entry name" value="DAP_epimerase"/>
    <property type="match status" value="1"/>
</dbReference>
<comment type="caution">
    <text evidence="8">Lacks conserved residue(s) required for the propagation of feature annotation.</text>
</comment>
<evidence type="ECO:0000256" key="9">
    <source>
        <dbReference type="PROSITE-ProRule" id="PRU10125"/>
    </source>
</evidence>
<comment type="subunit">
    <text evidence="8">Homodimer.</text>
</comment>
<sequence>MKFWKYHGLGNDFVLSEDLDGTLEATPQRAARLLNRHTGIGGDGWLLVRRSEVCDIAMFLYNTDGSVAEMCGNGLRCFAKHVYDHKLVQKKVFTVETLAGVMEVTIAAEDGVTKTVTANLGAASFDRPSIPMTGEGECDRITMHALDRDFTVSACLMGVPHAVVFGTDFTDEDVLKYGPVLETDPIFPRKANINFANILDDHTVEVRTWERGCGRTLACGTGSSATAVLCHRAGYTGSDVEIRLQEGSLRIQVTDQGVVMTGPAALAFTGETAL</sequence>
<feature type="site" description="Could be important to modulate the pK values of the two catalytic cysteine residues" evidence="8">
    <location>
        <position position="161"/>
    </location>
</feature>
<dbReference type="SUPFAM" id="SSF54506">
    <property type="entry name" value="Diaminopimelate epimerase-like"/>
    <property type="match status" value="2"/>
</dbReference>
<evidence type="ECO:0000256" key="7">
    <source>
        <dbReference type="ARBA" id="ARBA00051712"/>
    </source>
</evidence>
<gene>
    <name evidence="8" type="primary">dapF</name>
    <name evidence="10" type="ORF">IAA67_06410</name>
</gene>
<keyword evidence="6 8" id="KW-0413">Isomerase</keyword>
<keyword evidence="8" id="KW-0963">Cytoplasm</keyword>
<comment type="similarity">
    <text evidence="2 8">Belongs to the diaminopimelate epimerase family.</text>
</comment>
<reference evidence="10" key="1">
    <citation type="submission" date="2020-10" db="EMBL/GenBank/DDBJ databases">
        <authorList>
            <person name="Gilroy R."/>
        </authorList>
    </citation>
    <scope>NUCLEOTIDE SEQUENCE</scope>
    <source>
        <strain evidence="10">ChiSjej2B20-13462</strain>
    </source>
</reference>
<comment type="caution">
    <text evidence="10">The sequence shown here is derived from an EMBL/GenBank/DDBJ whole genome shotgun (WGS) entry which is preliminary data.</text>
</comment>
<comment type="subcellular location">
    <subcellularLocation>
        <location evidence="8">Cytoplasm</location>
    </subcellularLocation>
</comment>
<comment type="pathway">
    <text evidence="1 8">Amino-acid biosynthesis; L-lysine biosynthesis via DAP pathway; DL-2,6-diaminopimelate from LL-2,6-diaminopimelate: step 1/1.</text>
</comment>
<name>A0A9D0Z6C7_9FIRM</name>
<evidence type="ECO:0000256" key="2">
    <source>
        <dbReference type="ARBA" id="ARBA00010219"/>
    </source>
</evidence>
<feature type="site" description="Could be important to modulate the pK values of the two catalytic cysteine residues" evidence="8">
    <location>
        <position position="210"/>
    </location>
</feature>
<accession>A0A9D0Z6C7</accession>
<dbReference type="Proteomes" id="UP000886874">
    <property type="component" value="Unassembled WGS sequence"/>
</dbReference>
<dbReference type="EMBL" id="DVFN01000094">
    <property type="protein sequence ID" value="HIQ69942.1"/>
    <property type="molecule type" value="Genomic_DNA"/>
</dbReference>
<dbReference type="EC" id="5.1.1.7" evidence="3 8"/>
<evidence type="ECO:0000313" key="10">
    <source>
        <dbReference type="EMBL" id="HIQ69942.1"/>
    </source>
</evidence>
<dbReference type="GO" id="GO:0008837">
    <property type="term" value="F:diaminopimelate epimerase activity"/>
    <property type="evidence" value="ECO:0007669"/>
    <property type="project" value="UniProtKB-UniRule"/>
</dbReference>
<dbReference type="InterPro" id="IPR018510">
    <property type="entry name" value="DAP_epimerase_AS"/>
</dbReference>
<feature type="active site" description="Proton donor" evidence="8">
    <location>
        <position position="71"/>
    </location>
</feature>